<feature type="compositionally biased region" description="Polar residues" evidence="6">
    <location>
        <begin position="320"/>
        <end position="347"/>
    </location>
</feature>
<dbReference type="Pfam" id="PF00168">
    <property type="entry name" value="C2"/>
    <property type="match status" value="3"/>
</dbReference>
<keyword evidence="7" id="KW-0812">Transmembrane</keyword>
<dbReference type="InterPro" id="IPR000008">
    <property type="entry name" value="C2_dom"/>
</dbReference>
<dbReference type="Gene3D" id="2.60.40.150">
    <property type="entry name" value="C2 domain"/>
    <property type="match status" value="3"/>
</dbReference>
<keyword evidence="7" id="KW-0472">Membrane</keyword>
<dbReference type="InterPro" id="IPR035892">
    <property type="entry name" value="C2_domain_sf"/>
</dbReference>
<evidence type="ECO:0000259" key="11">
    <source>
        <dbReference type="PROSITE" id="PS51259"/>
    </source>
</evidence>
<dbReference type="SMART" id="SM01145">
    <property type="entry name" value="DUF1041"/>
    <property type="match status" value="1"/>
</dbReference>
<dbReference type="GO" id="GO:0098831">
    <property type="term" value="C:presynaptic active zone cytoplasmic component"/>
    <property type="evidence" value="ECO:0007669"/>
    <property type="project" value="TreeGrafter"/>
</dbReference>
<protein>
    <recommendedName>
        <fullName evidence="14">Unc-13 homolog Ba (C. elegans)</fullName>
    </recommendedName>
</protein>
<dbReference type="GO" id="GO:0099525">
    <property type="term" value="P:presynaptic dense core vesicle exocytosis"/>
    <property type="evidence" value="ECO:0007669"/>
    <property type="project" value="TreeGrafter"/>
</dbReference>
<dbReference type="Gene3D" id="1.20.58.1100">
    <property type="match status" value="1"/>
</dbReference>
<dbReference type="InterPro" id="IPR014772">
    <property type="entry name" value="Munc13_dom-2"/>
</dbReference>
<proteinExistence type="predicted"/>
<feature type="transmembrane region" description="Helical" evidence="7">
    <location>
        <begin position="1102"/>
        <end position="1124"/>
    </location>
</feature>
<feature type="domain" description="Phorbol-ester/DAG-type" evidence="9">
    <location>
        <begin position="437"/>
        <end position="487"/>
    </location>
</feature>
<dbReference type="GeneTree" id="ENSGT00940000165775"/>
<organism evidence="12 13">
    <name type="scientific">Gadus morhua</name>
    <name type="common">Atlantic cod</name>
    <dbReference type="NCBI Taxonomy" id="8049"/>
    <lineage>
        <taxon>Eukaryota</taxon>
        <taxon>Metazoa</taxon>
        <taxon>Chordata</taxon>
        <taxon>Craniata</taxon>
        <taxon>Vertebrata</taxon>
        <taxon>Euteleostomi</taxon>
        <taxon>Actinopterygii</taxon>
        <taxon>Neopterygii</taxon>
        <taxon>Teleostei</taxon>
        <taxon>Neoteleostei</taxon>
        <taxon>Acanthomorphata</taxon>
        <taxon>Zeiogadaria</taxon>
        <taxon>Gadariae</taxon>
        <taxon>Gadiformes</taxon>
        <taxon>Gadoidei</taxon>
        <taxon>Gadidae</taxon>
        <taxon>Gadus</taxon>
    </lineage>
</organism>
<reference evidence="12" key="2">
    <citation type="submission" date="2025-09" db="UniProtKB">
        <authorList>
            <consortium name="Ensembl"/>
        </authorList>
    </citation>
    <scope>IDENTIFICATION</scope>
</reference>
<evidence type="ECO:0000313" key="12">
    <source>
        <dbReference type="Ensembl" id="ENSGMOP00000033439.1"/>
    </source>
</evidence>
<dbReference type="InterPro" id="IPR002219">
    <property type="entry name" value="PKC_DAG/PE"/>
</dbReference>
<dbReference type="SUPFAM" id="SSF49562">
    <property type="entry name" value="C2 domain (Calcium/lipid-binding domain, CaLB)"/>
    <property type="match status" value="3"/>
</dbReference>
<evidence type="ECO:0000256" key="4">
    <source>
        <dbReference type="ARBA" id="ARBA00022771"/>
    </source>
</evidence>
<feature type="domain" description="C2" evidence="8">
    <location>
        <begin position="543"/>
        <end position="667"/>
    </location>
</feature>
<dbReference type="InterPro" id="IPR046349">
    <property type="entry name" value="C1-like_sf"/>
</dbReference>
<keyword evidence="1" id="KW-0268">Exocytosis</keyword>
<keyword evidence="13" id="KW-1185">Reference proteome</keyword>
<reference evidence="12" key="1">
    <citation type="submission" date="2025-08" db="UniProtKB">
        <authorList>
            <consortium name="Ensembl"/>
        </authorList>
    </citation>
    <scope>IDENTIFICATION</scope>
</reference>
<dbReference type="GO" id="GO:0016081">
    <property type="term" value="P:synaptic vesicle docking"/>
    <property type="evidence" value="ECO:0007669"/>
    <property type="project" value="TreeGrafter"/>
</dbReference>
<feature type="compositionally biased region" description="Polar residues" evidence="6">
    <location>
        <begin position="384"/>
        <end position="399"/>
    </location>
</feature>
<dbReference type="Pfam" id="PF06292">
    <property type="entry name" value="MUN"/>
    <property type="match status" value="1"/>
</dbReference>
<keyword evidence="5" id="KW-0862">Zinc</keyword>
<dbReference type="Ensembl" id="ENSGMOT00000075508.1">
    <property type="protein sequence ID" value="ENSGMOP00000033439.1"/>
    <property type="gene ID" value="ENSGMOG00000001735.2"/>
</dbReference>
<feature type="domain" description="C2" evidence="8">
    <location>
        <begin position="1"/>
        <end position="93"/>
    </location>
</feature>
<keyword evidence="2" id="KW-0479">Metal-binding</keyword>
<evidence type="ECO:0000256" key="2">
    <source>
        <dbReference type="ARBA" id="ARBA00022723"/>
    </source>
</evidence>
<dbReference type="GO" id="GO:0016082">
    <property type="term" value="P:synaptic vesicle priming"/>
    <property type="evidence" value="ECO:0007669"/>
    <property type="project" value="TreeGrafter"/>
</dbReference>
<evidence type="ECO:0000256" key="6">
    <source>
        <dbReference type="SAM" id="MobiDB-lite"/>
    </source>
</evidence>
<dbReference type="PROSITE" id="PS51259">
    <property type="entry name" value="MHD2"/>
    <property type="match status" value="1"/>
</dbReference>
<dbReference type="GO" id="GO:0061789">
    <property type="term" value="P:dense core granule priming"/>
    <property type="evidence" value="ECO:0007669"/>
    <property type="project" value="TreeGrafter"/>
</dbReference>
<dbReference type="GO" id="GO:0019992">
    <property type="term" value="F:diacylglycerol binding"/>
    <property type="evidence" value="ECO:0007669"/>
    <property type="project" value="InterPro"/>
</dbReference>
<dbReference type="SMART" id="SM00239">
    <property type="entry name" value="C2"/>
    <property type="match status" value="3"/>
</dbReference>
<dbReference type="GO" id="GO:0043195">
    <property type="term" value="C:terminal bouton"/>
    <property type="evidence" value="ECO:0007669"/>
    <property type="project" value="TreeGrafter"/>
</dbReference>
<dbReference type="SUPFAM" id="SSF57889">
    <property type="entry name" value="Cysteine-rich domain"/>
    <property type="match status" value="1"/>
</dbReference>
<dbReference type="Gene3D" id="1.10.357.50">
    <property type="match status" value="1"/>
</dbReference>
<keyword evidence="4" id="KW-0863">Zinc-finger</keyword>
<keyword evidence="7" id="KW-1133">Transmembrane helix</keyword>
<evidence type="ECO:0000259" key="9">
    <source>
        <dbReference type="PROSITE" id="PS50081"/>
    </source>
</evidence>
<evidence type="ECO:0000313" key="13">
    <source>
        <dbReference type="Proteomes" id="UP000694546"/>
    </source>
</evidence>
<dbReference type="GO" id="GO:0035249">
    <property type="term" value="P:synaptic transmission, glutamatergic"/>
    <property type="evidence" value="ECO:0007669"/>
    <property type="project" value="TreeGrafter"/>
</dbReference>
<dbReference type="PROSITE" id="PS50004">
    <property type="entry name" value="C2"/>
    <property type="match status" value="3"/>
</dbReference>
<dbReference type="GO" id="GO:0008270">
    <property type="term" value="F:zinc ion binding"/>
    <property type="evidence" value="ECO:0007669"/>
    <property type="project" value="UniProtKB-KW"/>
</dbReference>
<dbReference type="PRINTS" id="PR00360">
    <property type="entry name" value="C2DOMAIN"/>
</dbReference>
<dbReference type="Gene3D" id="3.30.60.20">
    <property type="match status" value="1"/>
</dbReference>
<feature type="domain" description="MHD1" evidence="10">
    <location>
        <begin position="969"/>
        <end position="1112"/>
    </location>
</feature>
<evidence type="ECO:0000256" key="1">
    <source>
        <dbReference type="ARBA" id="ARBA00022483"/>
    </source>
</evidence>
<feature type="compositionally biased region" description="Polar residues" evidence="6">
    <location>
        <begin position="195"/>
        <end position="204"/>
    </location>
</feature>
<feature type="region of interest" description="Disordered" evidence="6">
    <location>
        <begin position="305"/>
        <end position="409"/>
    </location>
</feature>
<feature type="region of interest" description="Disordered" evidence="6">
    <location>
        <begin position="184"/>
        <end position="206"/>
    </location>
</feature>
<dbReference type="GO" id="GO:0017075">
    <property type="term" value="F:syntaxin-1 binding"/>
    <property type="evidence" value="ECO:0007669"/>
    <property type="project" value="TreeGrafter"/>
</dbReference>
<dbReference type="PROSITE" id="PS50081">
    <property type="entry name" value="ZF_DAG_PE_2"/>
    <property type="match status" value="1"/>
</dbReference>
<dbReference type="PANTHER" id="PTHR10480">
    <property type="entry name" value="PROTEIN UNC-13 HOMOLOG"/>
    <property type="match status" value="1"/>
</dbReference>
<dbReference type="InterPro" id="IPR014770">
    <property type="entry name" value="Munc13_1"/>
</dbReference>
<dbReference type="InterPro" id="IPR010439">
    <property type="entry name" value="MUN_dom"/>
</dbReference>
<evidence type="ECO:0008006" key="14">
    <source>
        <dbReference type="Google" id="ProtNLM"/>
    </source>
</evidence>
<feature type="domain" description="C2" evidence="8">
    <location>
        <begin position="1360"/>
        <end position="1482"/>
    </location>
</feature>
<keyword evidence="3" id="KW-0677">Repeat</keyword>
<dbReference type="PANTHER" id="PTHR10480:SF14">
    <property type="entry name" value="PROTEIN UNC-13 HOMOLOG B-LIKE"/>
    <property type="match status" value="1"/>
</dbReference>
<dbReference type="PROSITE" id="PS00479">
    <property type="entry name" value="ZF_DAG_PE_1"/>
    <property type="match status" value="1"/>
</dbReference>
<evidence type="ECO:0000259" key="8">
    <source>
        <dbReference type="PROSITE" id="PS50004"/>
    </source>
</evidence>
<dbReference type="Pfam" id="PF00130">
    <property type="entry name" value="C1_1"/>
    <property type="match status" value="1"/>
</dbReference>
<name>A0A8C5FFT1_GADMO</name>
<dbReference type="SMART" id="SM00109">
    <property type="entry name" value="C1"/>
    <property type="match status" value="1"/>
</dbReference>
<dbReference type="GO" id="GO:0042734">
    <property type="term" value="C:presynaptic membrane"/>
    <property type="evidence" value="ECO:0007669"/>
    <property type="project" value="TreeGrafter"/>
</dbReference>
<feature type="compositionally biased region" description="Polar residues" evidence="6">
    <location>
        <begin position="361"/>
        <end position="375"/>
    </location>
</feature>
<dbReference type="GO" id="GO:0005516">
    <property type="term" value="F:calmodulin binding"/>
    <property type="evidence" value="ECO:0007669"/>
    <property type="project" value="TreeGrafter"/>
</dbReference>
<feature type="transmembrane region" description="Helical" evidence="7">
    <location>
        <begin position="1007"/>
        <end position="1030"/>
    </location>
</feature>
<evidence type="ECO:0000256" key="3">
    <source>
        <dbReference type="ARBA" id="ARBA00022737"/>
    </source>
</evidence>
<dbReference type="PROSITE" id="PS51258">
    <property type="entry name" value="MHD1"/>
    <property type="match status" value="1"/>
</dbReference>
<accession>A0A8C5FFT1</accession>
<evidence type="ECO:0000256" key="7">
    <source>
        <dbReference type="SAM" id="Phobius"/>
    </source>
</evidence>
<dbReference type="Proteomes" id="UP000694546">
    <property type="component" value="Chromosome 6"/>
</dbReference>
<dbReference type="InterPro" id="IPR027080">
    <property type="entry name" value="Unc-13"/>
</dbReference>
<sequence>VVGLITRVKRKLNNKFNAYVTLKVQKVKSTTITVRGNLPCWEQDFMFEISHLDSSLVVELWNKGLIWDTMIGTTLITLDSIPQSNKEGSGHWLQLDSELLMSEEEICGTSTPTPHQVLLDTRFELPFDIPEDEAQYWTRKLDRINSIHIHGQEEIQRIMPSVPSQCSLDDQDSVVDDRGGYYRNEMATRPPRYHNTPQNNSSAHQYPIGRPPQYSLSRESLQRFELDEREARANIISPSSTTPRASPCSYKQHVSAIPEIRIRHVDENPENMPINNSSFIVSAVTSNTPKSVPFNVSEGIKATKNLQEPRIASKIPVTAPSGSKLQGTQTDCKTQLNPPMKTPSSKVLPSACAGSPRVTPQRVQLTRQPSQSYPQMPQAPMASVLSTSTANQQSPSTSEKPQSPPQKRKPQFHILNKMHVYRKTLQALIYPISCTTPHQFQVWTATAPTYCYECEGLLWGLARQGMRCTECGVKVHEKCQELLNADCLQRATEKSSLSGCEDRTEHILTAMKDRMKIRERNKPEIFDEIRKVFGVTKLVHSQNMKTTKQIVLDGTSKWSAKITVNVVSAQGLQAKDRTGSSDPYVSLQIGKNKKRTNTVYTNLNPVWDQAFSFECHNSSDRMKLRVWDEDDDIKSRMKQRLKRESDDFLGQTIIEVRTLSGEMDIWYNLEKRTDRSAVSGAIRLQISMEVDGEKTVAPYHEQYTCLHESIFQYSTYVEGGGVVKVPAARGDDAWKVYFDELQQDIVDEFAMRYGIESIYQAMTQFSCLSSKYMLSGLPAVMSTLLANINAVFAHPTASTNATAQDRFIASNFGKDRFVKIIDKLHNSLRIDLSMYKNNFPSTSKPRLQDLKSTVDLLTSITFFRLKVLEVPRPPRASQVVRDCVKACLTSTYDFIFNNCVQLYNSQFQPILPPKEPSIQSLDFWPKLITLIVSIIEEDKTSYTPIINQFPQELDVGKLSAEVLWSLFAQDMKSALEDHEQQRRYRPADYMNLLFKVKWLHCEYVQDLPAFVLAVPPWPVWFLPFVLAWLAENEEVSLEFMSAALERDKREGFLQTSEHALFSCSVVDVFTQLNQSFEIIKKLECPDPDVLAQFSTRFAKVRVSLALICFYLVSIFLSTLTSLSIQPCILMNNVQQMRVLLERMFESMGAKQLDTEEATILYELQLNLSSVLDNLSVMFGTSFLARLNGCMRQMAEILSQMKGQPNPNTAEADADTMLRPLMEFLDATLSIFADVCEKAVLRRILKDLWKMVLSSLEKTIVLPQSDGTQLLTAAKGLSNMKGGSDPKTLSAKQCMILDTGLEAIKQYFHAGGSGLKRSVVETSPEVASLRYALSLYSQSTDALIKTFITTQHAQGSGVEKAIGEAVVQIDMVPGKDRKVNVKVIAVNDMKWKTSGMFRPFVELNMAGPFIADKKRKFATKSKNNSFTANFNEAFHLLGKESPDCYELQLAVRDYCFGRADRLVGTAVVQLRDLAGRKTAVFWCPLGPRIHMDETGLTVVRILSQRPADDVAKEFVKLKSDTRPVEEGR</sequence>
<dbReference type="GO" id="GO:0031594">
    <property type="term" value="C:neuromuscular junction"/>
    <property type="evidence" value="ECO:0007669"/>
    <property type="project" value="TreeGrafter"/>
</dbReference>
<evidence type="ECO:0000259" key="10">
    <source>
        <dbReference type="PROSITE" id="PS51258"/>
    </source>
</evidence>
<evidence type="ECO:0000256" key="5">
    <source>
        <dbReference type="ARBA" id="ARBA00022833"/>
    </source>
</evidence>
<dbReference type="GO" id="GO:0030672">
    <property type="term" value="C:synaptic vesicle membrane"/>
    <property type="evidence" value="ECO:0007669"/>
    <property type="project" value="TreeGrafter"/>
</dbReference>
<feature type="domain" description="MHD2" evidence="11">
    <location>
        <begin position="1214"/>
        <end position="1346"/>
    </location>
</feature>